<feature type="region of interest" description="Disordered" evidence="1">
    <location>
        <begin position="1"/>
        <end position="26"/>
    </location>
</feature>
<proteinExistence type="predicted"/>
<sequence length="26" mass="2887">MYCVELSSTSTVNGSTNKSRMNYKEG</sequence>
<reference evidence="2" key="1">
    <citation type="submission" date="2014-11" db="EMBL/GenBank/DDBJ databases">
        <authorList>
            <person name="Amaro Gonzalez C."/>
        </authorList>
    </citation>
    <scope>NUCLEOTIDE SEQUENCE</scope>
</reference>
<protein>
    <submittedName>
        <fullName evidence="2">Uncharacterized protein</fullName>
    </submittedName>
</protein>
<feature type="compositionally biased region" description="Polar residues" evidence="1">
    <location>
        <begin position="1"/>
        <end position="20"/>
    </location>
</feature>
<dbReference type="AlphaFoldDB" id="A0A0E9V2X1"/>
<accession>A0A0E9V2X1</accession>
<evidence type="ECO:0000256" key="1">
    <source>
        <dbReference type="SAM" id="MobiDB-lite"/>
    </source>
</evidence>
<dbReference type="EMBL" id="GBXM01036807">
    <property type="protein sequence ID" value="JAH71770.1"/>
    <property type="molecule type" value="Transcribed_RNA"/>
</dbReference>
<name>A0A0E9V2X1_ANGAN</name>
<evidence type="ECO:0000313" key="2">
    <source>
        <dbReference type="EMBL" id="JAH71770.1"/>
    </source>
</evidence>
<organism evidence="2">
    <name type="scientific">Anguilla anguilla</name>
    <name type="common">European freshwater eel</name>
    <name type="synonym">Muraena anguilla</name>
    <dbReference type="NCBI Taxonomy" id="7936"/>
    <lineage>
        <taxon>Eukaryota</taxon>
        <taxon>Metazoa</taxon>
        <taxon>Chordata</taxon>
        <taxon>Craniata</taxon>
        <taxon>Vertebrata</taxon>
        <taxon>Euteleostomi</taxon>
        <taxon>Actinopterygii</taxon>
        <taxon>Neopterygii</taxon>
        <taxon>Teleostei</taxon>
        <taxon>Anguilliformes</taxon>
        <taxon>Anguillidae</taxon>
        <taxon>Anguilla</taxon>
    </lineage>
</organism>
<reference evidence="2" key="2">
    <citation type="journal article" date="2015" name="Fish Shellfish Immunol.">
        <title>Early steps in the European eel (Anguilla anguilla)-Vibrio vulnificus interaction in the gills: Role of the RtxA13 toxin.</title>
        <authorList>
            <person name="Callol A."/>
            <person name="Pajuelo D."/>
            <person name="Ebbesson L."/>
            <person name="Teles M."/>
            <person name="MacKenzie S."/>
            <person name="Amaro C."/>
        </authorList>
    </citation>
    <scope>NUCLEOTIDE SEQUENCE</scope>
</reference>